<dbReference type="PANTHER" id="PTHR30217">
    <property type="entry name" value="PEPTIDASE U32 FAMILY"/>
    <property type="match status" value="1"/>
</dbReference>
<dbReference type="Pfam" id="PF12392">
    <property type="entry name" value="DUF3656"/>
    <property type="match status" value="1"/>
</dbReference>
<evidence type="ECO:0000259" key="1">
    <source>
        <dbReference type="Pfam" id="PF12392"/>
    </source>
</evidence>
<protein>
    <submittedName>
        <fullName evidence="2">U32 family peptidase</fullName>
    </submittedName>
</protein>
<proteinExistence type="predicted"/>
<evidence type="ECO:0000313" key="2">
    <source>
        <dbReference type="EMBL" id="MCA6064916.1"/>
    </source>
</evidence>
<dbReference type="Pfam" id="PF01136">
    <property type="entry name" value="Peptidase_U32"/>
    <property type="match status" value="1"/>
</dbReference>
<dbReference type="Proteomes" id="UP000714380">
    <property type="component" value="Unassembled WGS sequence"/>
</dbReference>
<dbReference type="EMBL" id="JAEDAH010000096">
    <property type="protein sequence ID" value="MCA6064916.1"/>
    <property type="molecule type" value="Genomic_DNA"/>
</dbReference>
<organism evidence="2 3">
    <name type="scientific">Thalassolituus marinus</name>
    <dbReference type="NCBI Taxonomy" id="671053"/>
    <lineage>
        <taxon>Bacteria</taxon>
        <taxon>Pseudomonadati</taxon>
        <taxon>Pseudomonadota</taxon>
        <taxon>Gammaproteobacteria</taxon>
        <taxon>Oceanospirillales</taxon>
        <taxon>Oceanospirillaceae</taxon>
        <taxon>Thalassolituus</taxon>
    </lineage>
</organism>
<sequence>MMLKKHQLELLSPARDVGIAKEAILHGADAVYIGGPGFGARHNAANSVQDIAGLVEFARLFHAKVFVTLNTILHDDEVEPARQLIHQLYDAGVDALIVQDMGVMEMDIPPIELHASTQCDIRRLEKAQFLSQAGFSQIVLARELNLAQIKEIADSVDAAVEFFIHGALCVAFSGQCNISHAQTGRSANRGDCSQACRLPYTLKDENGGVVAYDKHLLSMKDNNQTANMRDLVDAGVRSFKIEGRYKDVSYVKNITAHYRQLLDEILLDRPELARASSGYTEHFFAPNPDKTFHRGSTDYFVSKRKIDIGAFDSPKFVGLPVGELIGVGKNELTVQTDTELTNGDGLNVLVKREVVGFRANNVYPLADFDLEDDNGEMKHVWQYRVAPNEMPESLKTLRLPARLSRNLDHNWQQALLKKSAERRVLVNWDIHTSKDALMATVTSQEATSEESVSVTVTLNGPFEPANNAEKAQQQLQDTFSKLGNTIYHADNIQIEGDAWFIPGSQLKNLRRDAIDALTAARVAKHPRGSRKAVSEPAPVYPDSQLSFLDNVYNEKARAFYKRFGVELIEPAYEAHQETGDVPVMITKHCLRFSFNLCPKQAKGVTGVFTKVKDMQLINGDEVLTLKFDCKPCEMHIIGKMKNHIFNSPQPGSVESGVGFFDPEKLIAVSKD</sequence>
<keyword evidence="3" id="KW-1185">Reference proteome</keyword>
<comment type="caution">
    <text evidence="2">The sequence shown here is derived from an EMBL/GenBank/DDBJ whole genome shotgun (WGS) entry which is preliminary data.</text>
</comment>
<accession>A0ABS7ZT42</accession>
<evidence type="ECO:0000313" key="3">
    <source>
        <dbReference type="Proteomes" id="UP000714380"/>
    </source>
</evidence>
<dbReference type="InterPro" id="IPR001539">
    <property type="entry name" value="Peptidase_U32"/>
</dbReference>
<reference evidence="2 3" key="1">
    <citation type="submission" date="2020-12" db="EMBL/GenBank/DDBJ databases">
        <title>Novel Thalassolituus-related marine hydrocarbonoclastic bacteria mediated algae-derived hydrocarbons mineralization in twilight zone of the northern South China Sea.</title>
        <authorList>
            <person name="Dong C."/>
        </authorList>
    </citation>
    <scope>NUCLEOTIDE SEQUENCE [LARGE SCALE GENOMIC DNA]</scope>
    <source>
        <strain evidence="2 3">IMCC1826</strain>
    </source>
</reference>
<dbReference type="InterPro" id="IPR051454">
    <property type="entry name" value="RNA/ubiquinone_mod_enzymes"/>
</dbReference>
<name>A0ABS7ZT42_9GAMM</name>
<dbReference type="InterPro" id="IPR020988">
    <property type="entry name" value="Pept_U32_collagenase"/>
</dbReference>
<dbReference type="PROSITE" id="PS01276">
    <property type="entry name" value="PEPTIDASE_U32"/>
    <property type="match status" value="1"/>
</dbReference>
<gene>
    <name evidence="2" type="ORF">I9W95_15010</name>
</gene>
<dbReference type="PANTHER" id="PTHR30217:SF10">
    <property type="entry name" value="23S RRNA 5-HYDROXYCYTIDINE C2501 SYNTHASE"/>
    <property type="match status" value="1"/>
</dbReference>
<feature type="domain" description="Peptidase U32 collagenase" evidence="1">
    <location>
        <begin position="405"/>
        <end position="521"/>
    </location>
</feature>